<name>A0A9X0B5V5_9EURO</name>
<comment type="caution">
    <text evidence="2">The sequence shown here is derived from an EMBL/GenBank/DDBJ whole genome shotgun (WGS) entry which is preliminary data.</text>
</comment>
<proteinExistence type="predicted"/>
<gene>
    <name evidence="2" type="ORF">N7496_000308</name>
</gene>
<keyword evidence="3" id="KW-1185">Reference proteome</keyword>
<evidence type="ECO:0000313" key="2">
    <source>
        <dbReference type="EMBL" id="KAJ5389240.1"/>
    </source>
</evidence>
<dbReference type="RefSeq" id="XP_056559968.1">
    <property type="nucleotide sequence ID" value="XM_056693239.1"/>
</dbReference>
<keyword evidence="1" id="KW-1133">Transmembrane helix</keyword>
<dbReference type="Proteomes" id="UP001147782">
    <property type="component" value="Unassembled WGS sequence"/>
</dbReference>
<dbReference type="AlphaFoldDB" id="A0A9X0B5V5"/>
<dbReference type="EMBL" id="JAPZBS010000001">
    <property type="protein sequence ID" value="KAJ5389240.1"/>
    <property type="molecule type" value="Genomic_DNA"/>
</dbReference>
<reference evidence="2" key="1">
    <citation type="submission" date="2022-11" db="EMBL/GenBank/DDBJ databases">
        <authorList>
            <person name="Petersen C."/>
        </authorList>
    </citation>
    <scope>NUCLEOTIDE SEQUENCE</scope>
    <source>
        <strain evidence="2">IBT 29864</strain>
    </source>
</reference>
<feature type="transmembrane region" description="Helical" evidence="1">
    <location>
        <begin position="33"/>
        <end position="56"/>
    </location>
</feature>
<keyword evidence="1" id="KW-0472">Membrane</keyword>
<accession>A0A9X0B5V5</accession>
<feature type="transmembrane region" description="Helical" evidence="1">
    <location>
        <begin position="62"/>
        <end position="84"/>
    </location>
</feature>
<organism evidence="2 3">
    <name type="scientific">Penicillium cataractarum</name>
    <dbReference type="NCBI Taxonomy" id="2100454"/>
    <lineage>
        <taxon>Eukaryota</taxon>
        <taxon>Fungi</taxon>
        <taxon>Dikarya</taxon>
        <taxon>Ascomycota</taxon>
        <taxon>Pezizomycotina</taxon>
        <taxon>Eurotiomycetes</taxon>
        <taxon>Eurotiomycetidae</taxon>
        <taxon>Eurotiales</taxon>
        <taxon>Aspergillaceae</taxon>
        <taxon>Penicillium</taxon>
    </lineage>
</organism>
<protein>
    <submittedName>
        <fullName evidence="2">Uncharacterized protein</fullName>
    </submittedName>
</protein>
<keyword evidence="1" id="KW-0812">Transmembrane</keyword>
<dbReference type="GeneID" id="81432416"/>
<sequence length="193" mass="21262">MPDFGPSTLARAEAERFDQAFAELKAKAKRSKILLSVFGGINVIFSITAAVLNYKVPAILDWLNILFFVIFIVLFGATMSYGATSRCLEDILARCRYGARHLLPIHYLTIKPGDDYSPGIIENMDKPLLLLPLGPDLHIPEISERDKQAAIEDALSRAKPFWYHAEALTPAAAVISARSLQPAARETPQPEGV</sequence>
<reference evidence="2" key="2">
    <citation type="journal article" date="2023" name="IMA Fungus">
        <title>Comparative genomic study of the Penicillium genus elucidates a diverse pangenome and 15 lateral gene transfer events.</title>
        <authorList>
            <person name="Petersen C."/>
            <person name="Sorensen T."/>
            <person name="Nielsen M.R."/>
            <person name="Sondergaard T.E."/>
            <person name="Sorensen J.L."/>
            <person name="Fitzpatrick D.A."/>
            <person name="Frisvad J.C."/>
            <person name="Nielsen K.L."/>
        </authorList>
    </citation>
    <scope>NUCLEOTIDE SEQUENCE</scope>
    <source>
        <strain evidence="2">IBT 29864</strain>
    </source>
</reference>
<evidence type="ECO:0000256" key="1">
    <source>
        <dbReference type="SAM" id="Phobius"/>
    </source>
</evidence>
<evidence type="ECO:0000313" key="3">
    <source>
        <dbReference type="Proteomes" id="UP001147782"/>
    </source>
</evidence>